<dbReference type="EMBL" id="JMIH01000040">
    <property type="protein sequence ID" value="KEO71701.1"/>
    <property type="molecule type" value="Genomic_DNA"/>
</dbReference>
<keyword evidence="3" id="KW-1185">Reference proteome</keyword>
<dbReference type="Pfam" id="PF01797">
    <property type="entry name" value="Y1_Tnp"/>
    <property type="match status" value="1"/>
</dbReference>
<reference evidence="2 3" key="1">
    <citation type="submission" date="2014-04" db="EMBL/GenBank/DDBJ databases">
        <title>Characterization and application of a salt tolerant electro-active bacterium.</title>
        <authorList>
            <person name="Yang L."/>
            <person name="Wei S."/>
            <person name="Tay Q.X.M."/>
        </authorList>
    </citation>
    <scope>NUCLEOTIDE SEQUENCE [LARGE SCALE GENOMIC DNA]</scope>
    <source>
        <strain evidence="2 3">LY1</strain>
    </source>
</reference>
<accession>A0A074KP44</accession>
<sequence length="150" mass="18003">MGQSLVQNYIHIIFSTKNRQSFIHPPYEDELHSYLGGICKKMDCIPLKIGGYTDHVHILCKLSKKITLMNLMEELKSHSSKWIKTKDKSLERFYWQDGYGAFSVNPTQVDMVIKYIADQKEHHRKKSFQDEYRLFLKKYQVEYDERYVWD</sequence>
<dbReference type="SUPFAM" id="SSF143422">
    <property type="entry name" value="Transposase IS200-like"/>
    <property type="match status" value="1"/>
</dbReference>
<dbReference type="InterPro" id="IPR036515">
    <property type="entry name" value="Transposase_17_sf"/>
</dbReference>
<dbReference type="GO" id="GO:0006313">
    <property type="term" value="P:DNA transposition"/>
    <property type="evidence" value="ECO:0007669"/>
    <property type="project" value="InterPro"/>
</dbReference>
<dbReference type="PANTHER" id="PTHR33360:SF2">
    <property type="entry name" value="TRANSPOSASE FOR INSERTION SEQUENCE ELEMENT IS200"/>
    <property type="match status" value="1"/>
</dbReference>
<dbReference type="InterPro" id="IPR002686">
    <property type="entry name" value="Transposase_17"/>
</dbReference>
<dbReference type="SMART" id="SM01321">
    <property type="entry name" value="Y1_Tnp"/>
    <property type="match status" value="1"/>
</dbReference>
<dbReference type="PANTHER" id="PTHR33360">
    <property type="entry name" value="TRANSPOSASE FOR INSERTION SEQUENCE ELEMENT IS200"/>
    <property type="match status" value="1"/>
</dbReference>
<dbReference type="GO" id="GO:0003677">
    <property type="term" value="F:DNA binding"/>
    <property type="evidence" value="ECO:0007669"/>
    <property type="project" value="InterPro"/>
</dbReference>
<dbReference type="STRING" id="1048983.EL17_23145"/>
<comment type="caution">
    <text evidence="2">The sequence shown here is derived from an EMBL/GenBank/DDBJ whole genome shotgun (WGS) entry which is preliminary data.</text>
</comment>
<dbReference type="Proteomes" id="UP000027821">
    <property type="component" value="Unassembled WGS sequence"/>
</dbReference>
<dbReference type="Gene3D" id="3.30.70.1290">
    <property type="entry name" value="Transposase IS200-like"/>
    <property type="match status" value="1"/>
</dbReference>
<dbReference type="NCBIfam" id="NF033573">
    <property type="entry name" value="transpos_IS200"/>
    <property type="match status" value="1"/>
</dbReference>
<evidence type="ECO:0000259" key="1">
    <source>
        <dbReference type="SMART" id="SM01321"/>
    </source>
</evidence>
<evidence type="ECO:0000313" key="2">
    <source>
        <dbReference type="EMBL" id="KEO71701.1"/>
    </source>
</evidence>
<gene>
    <name evidence="2" type="ORF">EL17_23145</name>
</gene>
<dbReference type="eggNOG" id="COG1943">
    <property type="taxonomic scope" value="Bacteria"/>
</dbReference>
<protein>
    <submittedName>
        <fullName evidence="2">Transposase</fullName>
    </submittedName>
</protein>
<proteinExistence type="predicted"/>
<feature type="domain" description="Transposase IS200-like" evidence="1">
    <location>
        <begin position="6"/>
        <end position="119"/>
    </location>
</feature>
<organism evidence="2 3">
    <name type="scientific">Anditalea andensis</name>
    <dbReference type="NCBI Taxonomy" id="1048983"/>
    <lineage>
        <taxon>Bacteria</taxon>
        <taxon>Pseudomonadati</taxon>
        <taxon>Bacteroidota</taxon>
        <taxon>Cytophagia</taxon>
        <taxon>Cytophagales</taxon>
        <taxon>Cytophagaceae</taxon>
        <taxon>Anditalea</taxon>
    </lineage>
</organism>
<evidence type="ECO:0000313" key="3">
    <source>
        <dbReference type="Proteomes" id="UP000027821"/>
    </source>
</evidence>
<dbReference type="AlphaFoldDB" id="A0A074KP44"/>
<dbReference type="OrthoDB" id="9797997at2"/>
<dbReference type="GO" id="GO:0004803">
    <property type="term" value="F:transposase activity"/>
    <property type="evidence" value="ECO:0007669"/>
    <property type="project" value="InterPro"/>
</dbReference>
<dbReference type="RefSeq" id="WP_035079657.1">
    <property type="nucleotide sequence ID" value="NZ_JMIH01000040.1"/>
</dbReference>
<name>A0A074KP44_9BACT</name>